<dbReference type="VEuPathDB" id="FungiDB:Z517_06293"/>
<evidence type="ECO:0000313" key="2">
    <source>
        <dbReference type="EMBL" id="KIW79679.1"/>
    </source>
</evidence>
<evidence type="ECO:0000259" key="1">
    <source>
        <dbReference type="Pfam" id="PF24968"/>
    </source>
</evidence>
<dbReference type="RefSeq" id="XP_013283487.1">
    <property type="nucleotide sequence ID" value="XM_013428033.1"/>
</dbReference>
<dbReference type="Proteomes" id="UP000053029">
    <property type="component" value="Unassembled WGS sequence"/>
</dbReference>
<feature type="domain" description="DUF7770" evidence="1">
    <location>
        <begin position="26"/>
        <end position="144"/>
    </location>
</feature>
<organism evidence="2 3">
    <name type="scientific">Fonsecaea pedrosoi CBS 271.37</name>
    <dbReference type="NCBI Taxonomy" id="1442368"/>
    <lineage>
        <taxon>Eukaryota</taxon>
        <taxon>Fungi</taxon>
        <taxon>Dikarya</taxon>
        <taxon>Ascomycota</taxon>
        <taxon>Pezizomycotina</taxon>
        <taxon>Eurotiomycetes</taxon>
        <taxon>Chaetothyriomycetidae</taxon>
        <taxon>Chaetothyriales</taxon>
        <taxon>Herpotrichiellaceae</taxon>
        <taxon>Fonsecaea</taxon>
    </lineage>
</organism>
<dbReference type="EMBL" id="KN846972">
    <property type="protein sequence ID" value="KIW79679.1"/>
    <property type="molecule type" value="Genomic_DNA"/>
</dbReference>
<protein>
    <recommendedName>
        <fullName evidence="1">DUF7770 domain-containing protein</fullName>
    </recommendedName>
</protein>
<reference evidence="2 3" key="1">
    <citation type="submission" date="2015-01" db="EMBL/GenBank/DDBJ databases">
        <title>The Genome Sequence of Fonsecaea pedrosoi CBS 271.37.</title>
        <authorList>
            <consortium name="The Broad Institute Genomics Platform"/>
            <person name="Cuomo C."/>
            <person name="de Hoog S."/>
            <person name="Gorbushina A."/>
            <person name="Stielow B."/>
            <person name="Teixiera M."/>
            <person name="Abouelleil A."/>
            <person name="Chapman S.B."/>
            <person name="Priest M."/>
            <person name="Young S.K."/>
            <person name="Wortman J."/>
            <person name="Nusbaum C."/>
            <person name="Birren B."/>
        </authorList>
    </citation>
    <scope>NUCLEOTIDE SEQUENCE [LARGE SCALE GENOMIC DNA]</scope>
    <source>
        <strain evidence="2 3">CBS 271.37</strain>
    </source>
</reference>
<dbReference type="InterPro" id="IPR056672">
    <property type="entry name" value="DUF7770"/>
</dbReference>
<keyword evidence="3" id="KW-1185">Reference proteome</keyword>
<proteinExistence type="predicted"/>
<dbReference type="Pfam" id="PF24968">
    <property type="entry name" value="DUF7770"/>
    <property type="match status" value="1"/>
</dbReference>
<accession>A0A0D2H4U6</accession>
<gene>
    <name evidence="2" type="ORF">Z517_06293</name>
</gene>
<dbReference type="GeneID" id="25305783"/>
<dbReference type="AlphaFoldDB" id="A0A0D2H4U6"/>
<dbReference type="HOGENOM" id="CLU_085826_2_0_1"/>
<name>A0A0D2H4U6_9EURO</name>
<sequence>MPLQTVQYIPASRKNAIQQQQVTMLRAVAHERKPWDNNKSTNHWCLYLQTSQTSSVRVDMTPSYSYPSTILPGGSKGNLIVSELPYVVTNHAKKIVQIRPMQGLRVHHIVDALIQAGRDKYEFDRDGVGCRMWTSNTLSLLQSNG</sequence>
<dbReference type="STRING" id="1442368.A0A0D2H4U6"/>
<dbReference type="OrthoDB" id="3527137at2759"/>
<evidence type="ECO:0000313" key="3">
    <source>
        <dbReference type="Proteomes" id="UP000053029"/>
    </source>
</evidence>